<feature type="transmembrane region" description="Helical" evidence="1">
    <location>
        <begin position="140"/>
        <end position="166"/>
    </location>
</feature>
<proteinExistence type="predicted"/>
<organism evidence="2 3">
    <name type="scientific">Malaciobacter mytili LMG 24559</name>
    <dbReference type="NCBI Taxonomy" id="1032238"/>
    <lineage>
        <taxon>Bacteria</taxon>
        <taxon>Pseudomonadati</taxon>
        <taxon>Campylobacterota</taxon>
        <taxon>Epsilonproteobacteria</taxon>
        <taxon>Campylobacterales</taxon>
        <taxon>Arcobacteraceae</taxon>
        <taxon>Malaciobacter</taxon>
    </lineage>
</organism>
<evidence type="ECO:0000313" key="2">
    <source>
        <dbReference type="EMBL" id="RXK16497.1"/>
    </source>
</evidence>
<dbReference type="Proteomes" id="UP000290092">
    <property type="component" value="Unassembled WGS sequence"/>
</dbReference>
<feature type="transmembrane region" description="Helical" evidence="1">
    <location>
        <begin position="186"/>
        <end position="210"/>
    </location>
</feature>
<dbReference type="EMBL" id="NXID01000007">
    <property type="protein sequence ID" value="RXK16497.1"/>
    <property type="molecule type" value="Genomic_DNA"/>
</dbReference>
<dbReference type="RefSeq" id="WP_114840929.1">
    <property type="nucleotide sequence ID" value="NZ_CP031219.1"/>
</dbReference>
<evidence type="ECO:0000313" key="3">
    <source>
        <dbReference type="Proteomes" id="UP000290092"/>
    </source>
</evidence>
<feature type="transmembrane region" description="Helical" evidence="1">
    <location>
        <begin position="348"/>
        <end position="369"/>
    </location>
</feature>
<dbReference type="PANTHER" id="PTHR34219:SF9">
    <property type="entry name" value="IRON-REGULATED INNER MEMBRANE PROTEIN"/>
    <property type="match status" value="1"/>
</dbReference>
<feature type="transmembrane region" description="Helical" evidence="1">
    <location>
        <begin position="451"/>
        <end position="471"/>
    </location>
</feature>
<keyword evidence="1" id="KW-0812">Transmembrane</keyword>
<feature type="transmembrane region" description="Helical" evidence="1">
    <location>
        <begin position="483"/>
        <end position="503"/>
    </location>
</feature>
<dbReference type="PANTHER" id="PTHR34219">
    <property type="entry name" value="IRON-REGULATED INNER MEMBRANE PROTEIN-RELATED"/>
    <property type="match status" value="1"/>
</dbReference>
<feature type="transmembrane region" description="Helical" evidence="1">
    <location>
        <begin position="325"/>
        <end position="342"/>
    </location>
</feature>
<feature type="transmembrane region" description="Helical" evidence="1">
    <location>
        <begin position="20"/>
        <end position="44"/>
    </location>
</feature>
<keyword evidence="1" id="KW-0472">Membrane</keyword>
<keyword evidence="3" id="KW-1185">Reference proteome</keyword>
<keyword evidence="1" id="KW-1133">Transmembrane helix</keyword>
<dbReference type="AlphaFoldDB" id="A0AAX2AJH7"/>
<evidence type="ECO:0000256" key="1">
    <source>
        <dbReference type="SAM" id="Phobius"/>
    </source>
</evidence>
<protein>
    <submittedName>
        <fullName evidence="2">ABC transporter permease</fullName>
    </submittedName>
</protein>
<feature type="transmembrane region" description="Helical" evidence="1">
    <location>
        <begin position="419"/>
        <end position="439"/>
    </location>
</feature>
<gene>
    <name evidence="2" type="ORF">CP985_03145</name>
</gene>
<dbReference type="KEGG" id="amyt:AMYT_0434"/>
<dbReference type="Pfam" id="PF03929">
    <property type="entry name" value="PepSY_TM"/>
    <property type="match status" value="1"/>
</dbReference>
<reference evidence="2 3" key="1">
    <citation type="submission" date="2017-09" db="EMBL/GenBank/DDBJ databases">
        <title>Genomics of the genus Arcobacter.</title>
        <authorList>
            <person name="Perez-Cataluna A."/>
            <person name="Figueras M.J."/>
            <person name="Salas-Masso N."/>
        </authorList>
    </citation>
    <scope>NUCLEOTIDE SEQUENCE [LARGE SCALE GENOMIC DNA]</scope>
    <source>
        <strain evidence="2 3">CECT 7386</strain>
    </source>
</reference>
<feature type="transmembrane region" description="Helical" evidence="1">
    <location>
        <begin position="389"/>
        <end position="407"/>
    </location>
</feature>
<comment type="caution">
    <text evidence="2">The sequence shown here is derived from an EMBL/GenBank/DDBJ whole genome shotgun (WGS) entry which is preliminary data.</text>
</comment>
<sequence>MSDNSSKLLKQRLQRVHVAVGISASLFMYIAVFFGIFAILLPYIQTWEKPSRHFEFANIKNIDYSSMIDPIISNEDFPKNNINITLPGYHNDPALIISHEFVEPIVFNPNTKKIIENEEHISELAWFLNSMHYGRPLKTFGYVLFGFVAVAVMFLIIGGLIQVTLIKYKDKGKNQQSKFSFWHRKIFTWLFAPFIIVTLTGALMNIGYFGSAPMAYISSKGETANIGVLLRPVLNPEAKQIHRKNDNIKMLPINELIKKAQQINPNINFQKILLINWKDSSAQVELSGYNPKMPFLNGVFNKPKVVLSGVDGSLIQNVKVLDKHWSVIFVDIMYFLHLLFGVDIFTRVLIALLMLICAVAIGFGVMLWLEKKAKKFEGTIIFYHWMGKLSLAVMIGVIPATGFIFLLQWLLPFDLENRLLIQKGLFFTFWLATLTWSFYRVSSYKVAKEFFALGGIFFILTPIFHGIFSGFMPIQLYKQNMHIILNVDIGLFLFGLVLLLLSYKLPKDRIEAKKFFKAKI</sequence>
<name>A0AAX2AJH7_9BACT</name>
<accession>A0AAX2AJH7</accession>
<dbReference type="InterPro" id="IPR005625">
    <property type="entry name" value="PepSY-ass_TM"/>
</dbReference>